<gene>
    <name evidence="1" type="ORF">HT123_09480</name>
</gene>
<dbReference type="Proteomes" id="UP000543908">
    <property type="component" value="Unassembled WGS sequence"/>
</dbReference>
<organism evidence="1 2">
    <name type="scientific">Pseudomonas allii</name>
    <dbReference type="NCBI Taxonomy" id="2740531"/>
    <lineage>
        <taxon>Bacteria</taxon>
        <taxon>Pseudomonadati</taxon>
        <taxon>Pseudomonadota</taxon>
        <taxon>Gammaproteobacteria</taxon>
        <taxon>Pseudomonadales</taxon>
        <taxon>Pseudomonadaceae</taxon>
        <taxon>Pseudomonas</taxon>
    </lineage>
</organism>
<name>A0A7Y8RLN5_9PSED</name>
<proteinExistence type="predicted"/>
<accession>A0A7Y8RLN5</accession>
<protein>
    <submittedName>
        <fullName evidence="1">Uncharacterized protein</fullName>
    </submittedName>
</protein>
<reference evidence="1 2" key="1">
    <citation type="submission" date="2020-05" db="EMBL/GenBank/DDBJ databases">
        <title>Onion-isolated Pseudomonas sp.</title>
        <authorList>
            <person name="Fujikawa T."/>
            <person name="Sawada H."/>
        </authorList>
    </citation>
    <scope>NUCLEOTIDE SEQUENCE [LARGE SCALE GENOMIC DNA]</scope>
    <source>
        <strain evidence="1 2">MAFF 301512</strain>
    </source>
</reference>
<dbReference type="EMBL" id="JABUHS010000065">
    <property type="protein sequence ID" value="NWN61384.1"/>
    <property type="molecule type" value="Genomic_DNA"/>
</dbReference>
<evidence type="ECO:0000313" key="1">
    <source>
        <dbReference type="EMBL" id="NWN61384.1"/>
    </source>
</evidence>
<evidence type="ECO:0000313" key="2">
    <source>
        <dbReference type="Proteomes" id="UP000543908"/>
    </source>
</evidence>
<dbReference type="RefSeq" id="WP_179028901.1">
    <property type="nucleotide sequence ID" value="NZ_JABUHS010000065.1"/>
</dbReference>
<comment type="caution">
    <text evidence="1">The sequence shown here is derived from an EMBL/GenBank/DDBJ whole genome shotgun (WGS) entry which is preliminary data.</text>
</comment>
<sequence length="111" mass="13186">MSEILEKKYPSLDWELAVCMRCLPQGLERKTFCRYYTKDKMFGLDIAMDEEDFIPYKKDKAAQRKLIGAAFFEFFVESIKKYEKKLPNLQPVSEQLIADVKQWCTENEWVA</sequence>
<dbReference type="AlphaFoldDB" id="A0A7Y8RLN5"/>